<protein>
    <recommendedName>
        <fullName evidence="3">Aerotolerance regulator N-terminal domain-containing protein</fullName>
    </recommendedName>
</protein>
<feature type="domain" description="Aerotolerance regulator N-terminal" evidence="3">
    <location>
        <begin position="2"/>
        <end position="64"/>
    </location>
</feature>
<dbReference type="Proteomes" id="UP000319817">
    <property type="component" value="Chromosome"/>
</dbReference>
<dbReference type="Gene3D" id="3.40.50.410">
    <property type="entry name" value="von Willebrand factor, type A domain"/>
    <property type="match status" value="1"/>
</dbReference>
<dbReference type="Gene3D" id="3.40.50.880">
    <property type="match status" value="1"/>
</dbReference>
<keyword evidence="2" id="KW-0812">Transmembrane</keyword>
<dbReference type="AlphaFoldDB" id="A0A517NPL0"/>
<dbReference type="Pfam" id="PF07584">
    <property type="entry name" value="BatA"/>
    <property type="match status" value="1"/>
</dbReference>
<dbReference type="InterPro" id="IPR024163">
    <property type="entry name" value="Aerotolerance_reg_N"/>
</dbReference>
<evidence type="ECO:0000256" key="2">
    <source>
        <dbReference type="SAM" id="Phobius"/>
    </source>
</evidence>
<feature type="transmembrane region" description="Helical" evidence="2">
    <location>
        <begin position="44"/>
        <end position="66"/>
    </location>
</feature>
<feature type="transmembrane region" description="Helical" evidence="2">
    <location>
        <begin position="102"/>
        <end position="124"/>
    </location>
</feature>
<keyword evidence="2" id="KW-1133">Transmembrane helix</keyword>
<organism evidence="4 5">
    <name type="scientific">Stieleria marina</name>
    <dbReference type="NCBI Taxonomy" id="1930275"/>
    <lineage>
        <taxon>Bacteria</taxon>
        <taxon>Pseudomonadati</taxon>
        <taxon>Planctomycetota</taxon>
        <taxon>Planctomycetia</taxon>
        <taxon>Pirellulales</taxon>
        <taxon>Pirellulaceae</taxon>
        <taxon>Stieleria</taxon>
    </lineage>
</organism>
<dbReference type="InterPro" id="IPR029062">
    <property type="entry name" value="Class_I_gatase-like"/>
</dbReference>
<dbReference type="InterPro" id="IPR011933">
    <property type="entry name" value="Double_TM_dom"/>
</dbReference>
<evidence type="ECO:0000313" key="4">
    <source>
        <dbReference type="EMBL" id="QDT09062.1"/>
    </source>
</evidence>
<dbReference type="RefSeq" id="WP_419189680.1">
    <property type="nucleotide sequence ID" value="NZ_CP036526.1"/>
</dbReference>
<evidence type="ECO:0000259" key="3">
    <source>
        <dbReference type="Pfam" id="PF07584"/>
    </source>
</evidence>
<feature type="region of interest" description="Disordered" evidence="1">
    <location>
        <begin position="312"/>
        <end position="341"/>
    </location>
</feature>
<dbReference type="PANTHER" id="PTHR37464:SF1">
    <property type="entry name" value="BLL2463 PROTEIN"/>
    <property type="match status" value="1"/>
</dbReference>
<feature type="transmembrane region" description="Helical" evidence="2">
    <location>
        <begin position="801"/>
        <end position="820"/>
    </location>
</feature>
<name>A0A517NPL0_9BACT</name>
<keyword evidence="5" id="KW-1185">Reference proteome</keyword>
<proteinExistence type="predicted"/>
<feature type="compositionally biased region" description="Polar residues" evidence="1">
    <location>
        <begin position="312"/>
        <end position="322"/>
    </location>
</feature>
<keyword evidence="2" id="KW-0472">Membrane</keyword>
<accession>A0A517NPL0</accession>
<evidence type="ECO:0000313" key="5">
    <source>
        <dbReference type="Proteomes" id="UP000319817"/>
    </source>
</evidence>
<dbReference type="NCBIfam" id="TIGR02226">
    <property type="entry name" value="two_anch"/>
    <property type="match status" value="1"/>
</dbReference>
<evidence type="ECO:0000256" key="1">
    <source>
        <dbReference type="SAM" id="MobiDB-lite"/>
    </source>
</evidence>
<reference evidence="4 5" key="1">
    <citation type="submission" date="2019-02" db="EMBL/GenBank/DDBJ databases">
        <title>Deep-cultivation of Planctomycetes and their phenomic and genomic characterization uncovers novel biology.</title>
        <authorList>
            <person name="Wiegand S."/>
            <person name="Jogler M."/>
            <person name="Boedeker C."/>
            <person name="Pinto D."/>
            <person name="Vollmers J."/>
            <person name="Rivas-Marin E."/>
            <person name="Kohn T."/>
            <person name="Peeters S.H."/>
            <person name="Heuer A."/>
            <person name="Rast P."/>
            <person name="Oberbeckmann S."/>
            <person name="Bunk B."/>
            <person name="Jeske O."/>
            <person name="Meyerdierks A."/>
            <person name="Storesund J.E."/>
            <person name="Kallscheuer N."/>
            <person name="Luecker S."/>
            <person name="Lage O.M."/>
            <person name="Pohl T."/>
            <person name="Merkel B.J."/>
            <person name="Hornburger P."/>
            <person name="Mueller R.-W."/>
            <person name="Bruemmer F."/>
            <person name="Labrenz M."/>
            <person name="Spormann A.M."/>
            <person name="Op den Camp H."/>
            <person name="Overmann J."/>
            <person name="Amann R."/>
            <person name="Jetten M.S.M."/>
            <person name="Mascher T."/>
            <person name="Medema M.H."/>
            <person name="Devos D.P."/>
            <person name="Kaster A.-K."/>
            <person name="Ovreas L."/>
            <person name="Rohde M."/>
            <person name="Galperin M.Y."/>
            <person name="Jogler C."/>
        </authorList>
    </citation>
    <scope>NUCLEOTIDE SEQUENCE [LARGE SCALE GENOMIC DNA]</scope>
    <source>
        <strain evidence="4 5">K23_9</strain>
    </source>
</reference>
<dbReference type="PANTHER" id="PTHR37464">
    <property type="entry name" value="BLL2463 PROTEIN"/>
    <property type="match status" value="1"/>
</dbReference>
<feature type="transmembrane region" description="Helical" evidence="2">
    <location>
        <begin position="72"/>
        <end position="95"/>
    </location>
</feature>
<feature type="compositionally biased region" description="Polar residues" evidence="1">
    <location>
        <begin position="329"/>
        <end position="341"/>
    </location>
</feature>
<sequence length="837" mass="90511">MAVAIPIVLHLVARREPKKVVFPSIRFLTKKYENNRSKLQVRRWWLLALRIAALALLALALARPAIHQALSLTWLTIGILALVGIVLLGMATLALSRGQSRGLTYGLTATAIAFLLGSIGWGAYTSASGQRPAIDNASPAAIAIVLDNSPTAAWKTAEDDRLVRIKQIAHWMISRLPPTSRIAIVDRSNVPVTFAMDPSSAIAKVDQLRTTEVTQPISNRIDAAVRLVRTSELENRQLLIISDLAEPTWGESALDPQLSTTIAESPTVPVTFFDLGVFKESNRSLGVPTIQDTTPPAGVPVKLTTVLSLSAAQTTTPPTDSSAGEVLPTANSSADQPLQTNQQIAGTQSVTAELSLYESDPALPVVRNGKVVRPALKQVDRKNAEITVGESRELVLTIPPLATGIHHGTIELIGEDALGLDDKRYFTVEVLPPSQVLLVGDDTEQADQIAEVITSPYSVDDPNAEYQIQRIGYDDLPVVQLTNFNAALLLDPPTETLTDESLAQYVTDGGNVFVCVGPAAGLASVRSDALPTLLRPWRVPEPYTFLNVVQSAHPILAIFSEISDGVPWADFRVRQYWQVETQPSDRVLMRYAGTKHPALIQRIVQNSGDASSSGTTKTGSWVMLTTPIPDTGDFKKQWNDLFGAEAWPAFLLVRFIAESLTGRSSHNWMPTVGQPQLVKIGNATDGIATNETNTSEETDNLRLQLFPPGNSLPVPIDVDPAAQEVVIADVARGGTYWLRGGKNTGGFSANLPAALTRLKRIDVAALSDWFGPDFYAVATNQDEVELAEVATSHRVSLRSPLLLLALAVFLLELILGNRFYASPRRQSSGVSRRSATA</sequence>
<dbReference type="InterPro" id="IPR036465">
    <property type="entry name" value="vWFA_dom_sf"/>
</dbReference>
<dbReference type="EMBL" id="CP036526">
    <property type="protein sequence ID" value="QDT09062.1"/>
    <property type="molecule type" value="Genomic_DNA"/>
</dbReference>
<gene>
    <name evidence="4" type="ORF">K239x_10050</name>
</gene>
<dbReference type="SUPFAM" id="SSF52317">
    <property type="entry name" value="Class I glutamine amidotransferase-like"/>
    <property type="match status" value="1"/>
</dbReference>